<feature type="domain" description="RRM Nup35-type" evidence="11">
    <location>
        <begin position="172"/>
        <end position="253"/>
    </location>
</feature>
<name>A0A9D5C1Q2_9LILI</name>
<dbReference type="FunFam" id="3.30.70.330:FF:000095">
    <property type="entry name" value="Putative Nucleoporin NUP53"/>
    <property type="match status" value="1"/>
</dbReference>
<keyword evidence="13" id="KW-1185">Reference proteome</keyword>
<dbReference type="GO" id="GO:0044613">
    <property type="term" value="C:nuclear pore central transport channel"/>
    <property type="evidence" value="ECO:0007669"/>
    <property type="project" value="TreeGrafter"/>
</dbReference>
<dbReference type="GO" id="GO:0017056">
    <property type="term" value="F:structural constituent of nuclear pore"/>
    <property type="evidence" value="ECO:0007669"/>
    <property type="project" value="InterPro"/>
</dbReference>
<dbReference type="PROSITE" id="PS51472">
    <property type="entry name" value="RRM_NUP35"/>
    <property type="match status" value="1"/>
</dbReference>
<comment type="subcellular location">
    <subcellularLocation>
        <location evidence="1 9">Nucleus</location>
        <location evidence="1 9">Nuclear pore complex</location>
    </subcellularLocation>
</comment>
<dbReference type="SUPFAM" id="SSF54928">
    <property type="entry name" value="RNA-binding domain, RBD"/>
    <property type="match status" value="1"/>
</dbReference>
<evidence type="ECO:0000256" key="5">
    <source>
        <dbReference type="ARBA" id="ARBA00022927"/>
    </source>
</evidence>
<organism evidence="12 13">
    <name type="scientific">Dioscorea zingiberensis</name>
    <dbReference type="NCBI Taxonomy" id="325984"/>
    <lineage>
        <taxon>Eukaryota</taxon>
        <taxon>Viridiplantae</taxon>
        <taxon>Streptophyta</taxon>
        <taxon>Embryophyta</taxon>
        <taxon>Tracheophyta</taxon>
        <taxon>Spermatophyta</taxon>
        <taxon>Magnoliopsida</taxon>
        <taxon>Liliopsida</taxon>
        <taxon>Dioscoreales</taxon>
        <taxon>Dioscoreaceae</taxon>
        <taxon>Dioscorea</taxon>
    </lineage>
</organism>
<keyword evidence="6 9" id="KW-0811">Translocation</keyword>
<feature type="compositionally biased region" description="Pro residues" evidence="10">
    <location>
        <begin position="89"/>
        <end position="101"/>
    </location>
</feature>
<dbReference type="EMBL" id="JAGGNH010000008">
    <property type="protein sequence ID" value="KAJ0964810.1"/>
    <property type="molecule type" value="Genomic_DNA"/>
</dbReference>
<reference evidence="12" key="2">
    <citation type="journal article" date="2022" name="Hortic Res">
        <title>The genome of Dioscorea zingiberensis sheds light on the biosynthesis, origin and evolution of the medicinally important diosgenin saponins.</title>
        <authorList>
            <person name="Li Y."/>
            <person name="Tan C."/>
            <person name="Li Z."/>
            <person name="Guo J."/>
            <person name="Li S."/>
            <person name="Chen X."/>
            <person name="Wang C."/>
            <person name="Dai X."/>
            <person name="Yang H."/>
            <person name="Song W."/>
            <person name="Hou L."/>
            <person name="Xu J."/>
            <person name="Tong Z."/>
            <person name="Xu A."/>
            <person name="Yuan X."/>
            <person name="Wang W."/>
            <person name="Yang Q."/>
            <person name="Chen L."/>
            <person name="Sun Z."/>
            <person name="Wang K."/>
            <person name="Pan B."/>
            <person name="Chen J."/>
            <person name="Bao Y."/>
            <person name="Liu F."/>
            <person name="Qi X."/>
            <person name="Gang D.R."/>
            <person name="Wen J."/>
            <person name="Li J."/>
        </authorList>
    </citation>
    <scope>NUCLEOTIDE SEQUENCE</scope>
    <source>
        <strain evidence="12">Dzin_1.0</strain>
    </source>
</reference>
<evidence type="ECO:0000256" key="3">
    <source>
        <dbReference type="ARBA" id="ARBA00022448"/>
    </source>
</evidence>
<dbReference type="OrthoDB" id="1733656at2759"/>
<evidence type="ECO:0000256" key="9">
    <source>
        <dbReference type="PIRNR" id="PIRNR038119"/>
    </source>
</evidence>
<feature type="compositionally biased region" description="Basic and acidic residues" evidence="10">
    <location>
        <begin position="72"/>
        <end position="84"/>
    </location>
</feature>
<dbReference type="GO" id="GO:0044615">
    <property type="term" value="C:nuclear pore nuclear basket"/>
    <property type="evidence" value="ECO:0007669"/>
    <property type="project" value="TreeGrafter"/>
</dbReference>
<comment type="similarity">
    <text evidence="2 9">Belongs to the Nup35 family.</text>
</comment>
<evidence type="ECO:0000256" key="4">
    <source>
        <dbReference type="ARBA" id="ARBA00022816"/>
    </source>
</evidence>
<dbReference type="Pfam" id="PF05172">
    <property type="entry name" value="RRM_Nup35"/>
    <property type="match status" value="1"/>
</dbReference>
<evidence type="ECO:0000256" key="2">
    <source>
        <dbReference type="ARBA" id="ARBA00009454"/>
    </source>
</evidence>
<feature type="region of interest" description="Disordered" evidence="10">
    <location>
        <begin position="33"/>
        <end position="135"/>
    </location>
</feature>
<keyword evidence="7 9" id="KW-0906">Nuclear pore complex</keyword>
<dbReference type="GO" id="GO:0031965">
    <property type="term" value="C:nuclear membrane"/>
    <property type="evidence" value="ECO:0007669"/>
    <property type="project" value="InterPro"/>
</dbReference>
<gene>
    <name evidence="12" type="ORF">J5N97_025948</name>
</gene>
<dbReference type="GO" id="GO:0005543">
    <property type="term" value="F:phospholipid binding"/>
    <property type="evidence" value="ECO:0007669"/>
    <property type="project" value="TreeGrafter"/>
</dbReference>
<evidence type="ECO:0000256" key="7">
    <source>
        <dbReference type="ARBA" id="ARBA00023132"/>
    </source>
</evidence>
<dbReference type="PANTHER" id="PTHR21527:SF6">
    <property type="entry name" value="NUCLEOPORIN NUP35"/>
    <property type="match status" value="1"/>
</dbReference>
<feature type="compositionally biased region" description="Polar residues" evidence="10">
    <location>
        <begin position="1"/>
        <end position="13"/>
    </location>
</feature>
<dbReference type="PIRSF" id="PIRSF038119">
    <property type="entry name" value="Nucleoporin_NUP53"/>
    <property type="match status" value="1"/>
</dbReference>
<dbReference type="AlphaFoldDB" id="A0A9D5C1Q2"/>
<dbReference type="GO" id="GO:0051028">
    <property type="term" value="P:mRNA transport"/>
    <property type="evidence" value="ECO:0007669"/>
    <property type="project" value="UniProtKB-UniRule"/>
</dbReference>
<dbReference type="PANTHER" id="PTHR21527">
    <property type="entry name" value="NUCLEOPORIN NUP35"/>
    <property type="match status" value="1"/>
</dbReference>
<sequence length="331" mass="35555">MNSTATPQKTSRSVGGRPQSLFYRDLASPISFNRSGAGGRLATHGQAAAVSSLWREKFSSESEPPPPPLFTLEDRVDFSPEHVLAESPVTPPTPTTPPPGSPLKSRAEPSGSPGKSSWWSSVKSGGVERREGSPVDGVVQPVAAGALLALPPPQEVVTPDVEMSDRLPARGLDEEEWITVFGFSPVDTNLVLREFEKCGLILKHIPGPRGSNWMHILYQSGYDAQKALKKDGIQINSVLIIGVKPVDPVERQSLNERVKNITNGGFKILRPPQHTTGKSSTVRSPFTATPHCNYPQISNTIASDSSRQSTGAIALPARSVVSKVIDLMFGI</sequence>
<dbReference type="GO" id="GO:0003676">
    <property type="term" value="F:nucleic acid binding"/>
    <property type="evidence" value="ECO:0007669"/>
    <property type="project" value="InterPro"/>
</dbReference>
<proteinExistence type="inferred from homology"/>
<evidence type="ECO:0000313" key="12">
    <source>
        <dbReference type="EMBL" id="KAJ0964810.1"/>
    </source>
</evidence>
<keyword evidence="4 9" id="KW-0509">mRNA transport</keyword>
<reference evidence="12" key="1">
    <citation type="submission" date="2021-03" db="EMBL/GenBank/DDBJ databases">
        <authorList>
            <person name="Li Z."/>
            <person name="Yang C."/>
        </authorList>
    </citation>
    <scope>NUCLEOTIDE SEQUENCE</scope>
    <source>
        <strain evidence="12">Dzin_1.0</strain>
        <tissue evidence="12">Leaf</tissue>
    </source>
</reference>
<dbReference type="GO" id="GO:0006999">
    <property type="term" value="P:nuclear pore organization"/>
    <property type="evidence" value="ECO:0007669"/>
    <property type="project" value="TreeGrafter"/>
</dbReference>
<dbReference type="InterPro" id="IPR007846">
    <property type="entry name" value="RRM_NUP35_dom"/>
</dbReference>
<keyword evidence="8 9" id="KW-0539">Nucleus</keyword>
<evidence type="ECO:0000259" key="11">
    <source>
        <dbReference type="PROSITE" id="PS51472"/>
    </source>
</evidence>
<comment type="caution">
    <text evidence="12">The sequence shown here is derived from an EMBL/GenBank/DDBJ whole genome shotgun (WGS) entry which is preliminary data.</text>
</comment>
<feature type="compositionally biased region" description="Low complexity" evidence="10">
    <location>
        <begin position="109"/>
        <end position="125"/>
    </location>
</feature>
<evidence type="ECO:0000313" key="13">
    <source>
        <dbReference type="Proteomes" id="UP001085076"/>
    </source>
</evidence>
<dbReference type="InterPro" id="IPR017389">
    <property type="entry name" value="Nucleoporin_NUP53"/>
</dbReference>
<evidence type="ECO:0000256" key="1">
    <source>
        <dbReference type="ARBA" id="ARBA00004567"/>
    </source>
</evidence>
<dbReference type="CDD" id="cd12441">
    <property type="entry name" value="RRM_Nup53_like"/>
    <property type="match status" value="1"/>
</dbReference>
<dbReference type="GO" id="GO:0006607">
    <property type="term" value="P:NLS-bearing protein import into nucleus"/>
    <property type="evidence" value="ECO:0007669"/>
    <property type="project" value="TreeGrafter"/>
</dbReference>
<dbReference type="Proteomes" id="UP001085076">
    <property type="component" value="Miscellaneous, Linkage group lg08"/>
</dbReference>
<dbReference type="InterPro" id="IPR035979">
    <property type="entry name" value="RBD_domain_sf"/>
</dbReference>
<evidence type="ECO:0000256" key="10">
    <source>
        <dbReference type="SAM" id="MobiDB-lite"/>
    </source>
</evidence>
<accession>A0A9D5C1Q2</accession>
<dbReference type="InterPro" id="IPR012677">
    <property type="entry name" value="Nucleotide-bd_a/b_plait_sf"/>
</dbReference>
<keyword evidence="3 9" id="KW-0813">Transport</keyword>
<keyword evidence="5 9" id="KW-0653">Protein transport</keyword>
<feature type="region of interest" description="Disordered" evidence="10">
    <location>
        <begin position="1"/>
        <end position="20"/>
    </location>
</feature>
<protein>
    <recommendedName>
        <fullName evidence="9">Nuclear pore complex protein NUP35</fullName>
    </recommendedName>
    <alternativeName>
        <fullName evidence="9">Nucleoporin 35</fullName>
    </alternativeName>
</protein>
<dbReference type="Gene3D" id="3.30.70.330">
    <property type="match status" value="1"/>
</dbReference>
<evidence type="ECO:0000256" key="8">
    <source>
        <dbReference type="ARBA" id="ARBA00023242"/>
    </source>
</evidence>
<evidence type="ECO:0000256" key="6">
    <source>
        <dbReference type="ARBA" id="ARBA00023010"/>
    </source>
</evidence>